<feature type="region of interest" description="Disordered" evidence="1">
    <location>
        <begin position="50"/>
        <end position="78"/>
    </location>
</feature>
<sequence length="78" mass="8156">MSSFSSRNLFKAIAMICLLLFFCFQSPAEARSLMRSRVMVDVDLMLQSLQKGSGGSSQASGCSNVSGNDGGPCPDTGG</sequence>
<feature type="chain" id="PRO_5038430569" description="Transmembrane protein" evidence="2">
    <location>
        <begin position="31"/>
        <end position="78"/>
    </location>
</feature>
<evidence type="ECO:0008006" key="5">
    <source>
        <dbReference type="Google" id="ProtNLM"/>
    </source>
</evidence>
<proteinExistence type="predicted"/>
<feature type="signal peptide" evidence="2">
    <location>
        <begin position="1"/>
        <end position="30"/>
    </location>
</feature>
<protein>
    <recommendedName>
        <fullName evidence="5">Transmembrane protein</fullName>
    </recommendedName>
</protein>
<evidence type="ECO:0000313" key="4">
    <source>
        <dbReference type="Proteomes" id="UP001055439"/>
    </source>
</evidence>
<evidence type="ECO:0000256" key="1">
    <source>
        <dbReference type="SAM" id="MobiDB-lite"/>
    </source>
</evidence>
<organism evidence="3 4">
    <name type="scientific">Musa troglodytarum</name>
    <name type="common">fe'i banana</name>
    <dbReference type="NCBI Taxonomy" id="320322"/>
    <lineage>
        <taxon>Eukaryota</taxon>
        <taxon>Viridiplantae</taxon>
        <taxon>Streptophyta</taxon>
        <taxon>Embryophyta</taxon>
        <taxon>Tracheophyta</taxon>
        <taxon>Spermatophyta</taxon>
        <taxon>Magnoliopsida</taxon>
        <taxon>Liliopsida</taxon>
        <taxon>Zingiberales</taxon>
        <taxon>Musaceae</taxon>
        <taxon>Musa</taxon>
    </lineage>
</organism>
<dbReference type="Proteomes" id="UP001055439">
    <property type="component" value="Chromosome 9"/>
</dbReference>
<accession>A0A9E7LG10</accession>
<keyword evidence="2" id="KW-0732">Signal</keyword>
<name>A0A9E7LG10_9LILI</name>
<gene>
    <name evidence="3" type="ORF">MUK42_08301</name>
</gene>
<evidence type="ECO:0000313" key="3">
    <source>
        <dbReference type="EMBL" id="URE49534.1"/>
    </source>
</evidence>
<reference evidence="3" key="1">
    <citation type="submission" date="2022-05" db="EMBL/GenBank/DDBJ databases">
        <title>The Musa troglodytarum L. genome provides insights into the mechanism of non-climacteric behaviour and enrichment of carotenoids.</title>
        <authorList>
            <person name="Wang J."/>
        </authorList>
    </citation>
    <scope>NUCLEOTIDE SEQUENCE</scope>
    <source>
        <tissue evidence="3">Leaf</tissue>
    </source>
</reference>
<keyword evidence="4" id="KW-1185">Reference proteome</keyword>
<evidence type="ECO:0000256" key="2">
    <source>
        <dbReference type="SAM" id="SignalP"/>
    </source>
</evidence>
<dbReference type="EMBL" id="CP097511">
    <property type="protein sequence ID" value="URE49534.1"/>
    <property type="molecule type" value="Genomic_DNA"/>
</dbReference>
<feature type="compositionally biased region" description="Low complexity" evidence="1">
    <location>
        <begin position="50"/>
        <end position="63"/>
    </location>
</feature>
<dbReference type="AlphaFoldDB" id="A0A9E7LG10"/>